<dbReference type="SUPFAM" id="SSF50090">
    <property type="entry name" value="Electron transport accessory proteins"/>
    <property type="match status" value="1"/>
</dbReference>
<dbReference type="InterPro" id="IPR049054">
    <property type="entry name" value="CN_hydtase_beta-like_N"/>
</dbReference>
<feature type="compositionally biased region" description="Basic residues" evidence="1">
    <location>
        <begin position="130"/>
        <end position="141"/>
    </location>
</feature>
<dbReference type="Proteomes" id="UP001597059">
    <property type="component" value="Unassembled WGS sequence"/>
</dbReference>
<protein>
    <submittedName>
        <fullName evidence="3">Nitrile hydratase accessory protein</fullName>
    </submittedName>
</protein>
<keyword evidence="4" id="KW-1185">Reference proteome</keyword>
<dbReference type="EMBL" id="JBHTMN010000011">
    <property type="protein sequence ID" value="MFD1383546.1"/>
    <property type="molecule type" value="Genomic_DNA"/>
</dbReference>
<dbReference type="RefSeq" id="WP_377366923.1">
    <property type="nucleotide sequence ID" value="NZ_JBHTMN010000011.1"/>
</dbReference>
<feature type="domain" description="Nitrile hydratase beta subunit-like N-terminal" evidence="2">
    <location>
        <begin position="15"/>
        <end position="96"/>
    </location>
</feature>
<proteinExistence type="predicted"/>
<evidence type="ECO:0000313" key="4">
    <source>
        <dbReference type="Proteomes" id="UP001597059"/>
    </source>
</evidence>
<sequence>MSQSENSSLLNKLSKIDVNDAADVTFEEPWQAQSFAVTVLLSKSGLFAWTEWVEMFAKHIADRPQHCDETPQQAYYRQWLSALESLLDSKGITSEQTRALYKEDWRRSYIVTEHGQPIKFQKGLPDMPNPHHHHHHSHGVKPKPISVSPAKK</sequence>
<dbReference type="Pfam" id="PF21006">
    <property type="entry name" value="NHase_beta_N"/>
    <property type="match status" value="1"/>
</dbReference>
<dbReference type="NCBIfam" id="TIGR03889">
    <property type="entry name" value="nitrile_acc"/>
    <property type="match status" value="1"/>
</dbReference>
<evidence type="ECO:0000256" key="1">
    <source>
        <dbReference type="SAM" id="MobiDB-lite"/>
    </source>
</evidence>
<evidence type="ECO:0000259" key="2">
    <source>
        <dbReference type="Pfam" id="PF21006"/>
    </source>
</evidence>
<name>A0ABW4B2T7_9GAMM</name>
<dbReference type="InterPro" id="IPR042262">
    <property type="entry name" value="CN_hydtase_beta_C"/>
</dbReference>
<organism evidence="3 4">
    <name type="scientific">Rhodanobacter aciditrophus</name>
    <dbReference type="NCBI Taxonomy" id="1623218"/>
    <lineage>
        <taxon>Bacteria</taxon>
        <taxon>Pseudomonadati</taxon>
        <taxon>Pseudomonadota</taxon>
        <taxon>Gammaproteobacteria</taxon>
        <taxon>Lysobacterales</taxon>
        <taxon>Rhodanobacteraceae</taxon>
        <taxon>Rhodanobacter</taxon>
    </lineage>
</organism>
<dbReference type="InterPro" id="IPR008990">
    <property type="entry name" value="Elect_transpt_acc-like_dom_sf"/>
</dbReference>
<gene>
    <name evidence="3" type="ORF">ACFQ45_09220</name>
</gene>
<evidence type="ECO:0000313" key="3">
    <source>
        <dbReference type="EMBL" id="MFD1383546.1"/>
    </source>
</evidence>
<feature type="region of interest" description="Disordered" evidence="1">
    <location>
        <begin position="123"/>
        <end position="152"/>
    </location>
</feature>
<comment type="caution">
    <text evidence="3">The sequence shown here is derived from an EMBL/GenBank/DDBJ whole genome shotgun (WGS) entry which is preliminary data.</text>
</comment>
<dbReference type="InterPro" id="IPR023808">
    <property type="entry name" value="Nitrile_Hydratase_acc_put"/>
</dbReference>
<dbReference type="Gene3D" id="1.10.472.20">
    <property type="entry name" value="Nitrile hydratase, beta subunit"/>
    <property type="match status" value="1"/>
</dbReference>
<accession>A0ABW4B2T7</accession>
<reference evidence="4" key="1">
    <citation type="journal article" date="2019" name="Int. J. Syst. Evol. Microbiol.">
        <title>The Global Catalogue of Microorganisms (GCM) 10K type strain sequencing project: providing services to taxonomists for standard genome sequencing and annotation.</title>
        <authorList>
            <consortium name="The Broad Institute Genomics Platform"/>
            <consortium name="The Broad Institute Genome Sequencing Center for Infectious Disease"/>
            <person name="Wu L."/>
            <person name="Ma J."/>
        </authorList>
    </citation>
    <scope>NUCLEOTIDE SEQUENCE [LARGE SCALE GENOMIC DNA]</scope>
    <source>
        <strain evidence="4">JCM 30774</strain>
    </source>
</reference>